<evidence type="ECO:0000256" key="2">
    <source>
        <dbReference type="ARBA" id="ARBA00007935"/>
    </source>
</evidence>
<dbReference type="RefSeq" id="WP_078700645.1">
    <property type="nucleotide sequence ID" value="NZ_LT796768.1"/>
</dbReference>
<keyword evidence="7 8" id="KW-0472">Membrane</keyword>
<dbReference type="PANTHER" id="PTHR30472:SF1">
    <property type="entry name" value="FE(3+) DICITRATE TRANSPORT SYSTEM PERMEASE PROTEIN FECC-RELATED"/>
    <property type="match status" value="1"/>
</dbReference>
<dbReference type="CDD" id="cd06550">
    <property type="entry name" value="TM_ABC_iron-siderophores_like"/>
    <property type="match status" value="1"/>
</dbReference>
<evidence type="ECO:0000256" key="1">
    <source>
        <dbReference type="ARBA" id="ARBA00004651"/>
    </source>
</evidence>
<feature type="transmembrane region" description="Helical" evidence="8">
    <location>
        <begin position="289"/>
        <end position="312"/>
    </location>
</feature>
<feature type="transmembrane region" description="Helical" evidence="8">
    <location>
        <begin position="247"/>
        <end position="269"/>
    </location>
</feature>
<evidence type="ECO:0000313" key="10">
    <source>
        <dbReference type="Proteomes" id="UP000191040"/>
    </source>
</evidence>
<dbReference type="AlphaFoldDB" id="A0A1T4Z5Z7"/>
<sequence length="343" mass="34628">MTTTVQARPDGTRRTRMPLAVLGLSVALLAAVAASLLVGTETLAPDRALAGLLGHGDAEAEALMQSYRLPRTLVAIFVGAALGTAGALIQAYTRNPLADPGILGVNDGAALGVTVAVALGATGAVGTLVWPALAGAGVATLAVLLLAATGRGPATPLRMTLAGVALAAVLAGVATAIRLSDPDTFERFRSWAAGSVAGRSLDDLAGVVPYIVAGLVLGLVLLKALNAVALGDDVAASLGVDPRRTRLLTVLSVTLLVGSATAVAGPIWFLGLMVPHVCRLLVGNDHARIVPLSMLAAPTILLLADTLARVAVPLREMPVGVVTAFVGAPVLIWLISGRQVHTQ</sequence>
<evidence type="ECO:0000256" key="6">
    <source>
        <dbReference type="ARBA" id="ARBA00022989"/>
    </source>
</evidence>
<feature type="transmembrane region" description="Helical" evidence="8">
    <location>
        <begin position="74"/>
        <end position="92"/>
    </location>
</feature>
<keyword evidence="5 8" id="KW-0812">Transmembrane</keyword>
<feature type="transmembrane region" description="Helical" evidence="8">
    <location>
        <begin position="207"/>
        <end position="226"/>
    </location>
</feature>
<comment type="subcellular location">
    <subcellularLocation>
        <location evidence="1">Cell membrane</location>
        <topology evidence="1">Multi-pass membrane protein</topology>
    </subcellularLocation>
</comment>
<dbReference type="Proteomes" id="UP000191040">
    <property type="component" value="Chromosome I"/>
</dbReference>
<feature type="transmembrane region" description="Helical" evidence="8">
    <location>
        <begin position="160"/>
        <end position="179"/>
    </location>
</feature>
<name>A0A1T4Z5Z7_9ACTN</name>
<evidence type="ECO:0000256" key="3">
    <source>
        <dbReference type="ARBA" id="ARBA00022448"/>
    </source>
</evidence>
<keyword evidence="4" id="KW-1003">Cell membrane</keyword>
<dbReference type="GO" id="GO:0022857">
    <property type="term" value="F:transmembrane transporter activity"/>
    <property type="evidence" value="ECO:0007669"/>
    <property type="project" value="InterPro"/>
</dbReference>
<keyword evidence="3" id="KW-0813">Transport</keyword>
<dbReference type="GO" id="GO:0005886">
    <property type="term" value="C:plasma membrane"/>
    <property type="evidence" value="ECO:0007669"/>
    <property type="project" value="UniProtKB-SubCell"/>
</dbReference>
<dbReference type="EMBL" id="LT796768">
    <property type="protein sequence ID" value="SKB09470.1"/>
    <property type="molecule type" value="Genomic_DNA"/>
</dbReference>
<dbReference type="InterPro" id="IPR037294">
    <property type="entry name" value="ABC_BtuC-like"/>
</dbReference>
<evidence type="ECO:0000256" key="8">
    <source>
        <dbReference type="SAM" id="Phobius"/>
    </source>
</evidence>
<dbReference type="InterPro" id="IPR000522">
    <property type="entry name" value="ABC_transptr_permease_BtuC"/>
</dbReference>
<keyword evidence="6 8" id="KW-1133">Transmembrane helix</keyword>
<protein>
    <submittedName>
        <fullName evidence="9">Iron complex transport system permease protein</fullName>
    </submittedName>
</protein>
<dbReference type="Pfam" id="PF01032">
    <property type="entry name" value="FecCD"/>
    <property type="match status" value="1"/>
</dbReference>
<comment type="similarity">
    <text evidence="2">Belongs to the binding-protein-dependent transport system permease family. FecCD subfamily.</text>
</comment>
<feature type="transmembrane region" description="Helical" evidence="8">
    <location>
        <begin position="104"/>
        <end position="122"/>
    </location>
</feature>
<feature type="transmembrane region" description="Helical" evidence="8">
    <location>
        <begin position="128"/>
        <end position="148"/>
    </location>
</feature>
<gene>
    <name evidence="9" type="ORF">SAMN06295964_2715</name>
</gene>
<keyword evidence="10" id="KW-1185">Reference proteome</keyword>
<feature type="transmembrane region" description="Helical" evidence="8">
    <location>
        <begin position="319"/>
        <end position="336"/>
    </location>
</feature>
<dbReference type="FunFam" id="1.10.3470.10:FF:000001">
    <property type="entry name" value="Vitamin B12 ABC transporter permease BtuC"/>
    <property type="match status" value="1"/>
</dbReference>
<evidence type="ECO:0000256" key="4">
    <source>
        <dbReference type="ARBA" id="ARBA00022475"/>
    </source>
</evidence>
<evidence type="ECO:0000256" key="7">
    <source>
        <dbReference type="ARBA" id="ARBA00023136"/>
    </source>
</evidence>
<dbReference type="SUPFAM" id="SSF81345">
    <property type="entry name" value="ABC transporter involved in vitamin B12 uptake, BtuC"/>
    <property type="match status" value="1"/>
</dbReference>
<evidence type="ECO:0000313" key="9">
    <source>
        <dbReference type="EMBL" id="SKB09470.1"/>
    </source>
</evidence>
<dbReference type="GO" id="GO:0033214">
    <property type="term" value="P:siderophore-iron import into cell"/>
    <property type="evidence" value="ECO:0007669"/>
    <property type="project" value="TreeGrafter"/>
</dbReference>
<dbReference type="PANTHER" id="PTHR30472">
    <property type="entry name" value="FERRIC ENTEROBACTIN TRANSPORT SYSTEM PERMEASE PROTEIN"/>
    <property type="match status" value="1"/>
</dbReference>
<evidence type="ECO:0000256" key="5">
    <source>
        <dbReference type="ARBA" id="ARBA00022692"/>
    </source>
</evidence>
<accession>A0A1T4Z5Z7</accession>
<proteinExistence type="inferred from homology"/>
<organism evidence="9 10">
    <name type="scientific">Aeromicrobium choanae</name>
    <dbReference type="NCBI Taxonomy" id="1736691"/>
    <lineage>
        <taxon>Bacteria</taxon>
        <taxon>Bacillati</taxon>
        <taxon>Actinomycetota</taxon>
        <taxon>Actinomycetes</taxon>
        <taxon>Propionibacteriales</taxon>
        <taxon>Nocardioidaceae</taxon>
        <taxon>Aeromicrobium</taxon>
    </lineage>
</organism>
<reference evidence="10" key="1">
    <citation type="submission" date="2017-02" db="EMBL/GenBank/DDBJ databases">
        <authorList>
            <person name="Varghese N."/>
            <person name="Submissions S."/>
        </authorList>
    </citation>
    <scope>NUCLEOTIDE SEQUENCE [LARGE SCALE GENOMIC DNA]</scope>
    <source>
        <strain evidence="10">9H-4</strain>
    </source>
</reference>
<dbReference type="Gene3D" id="1.10.3470.10">
    <property type="entry name" value="ABC transporter involved in vitamin B12 uptake, BtuC"/>
    <property type="match status" value="1"/>
</dbReference>
<dbReference type="STRING" id="1736691.SAMN06295964_2715"/>